<feature type="transmembrane region" description="Helical" evidence="6">
    <location>
        <begin position="267"/>
        <end position="289"/>
    </location>
</feature>
<sequence length="518" mass="56027">MEEIEFRDESQLAEMGYKQELRRDWGLIHNFGVSFSIISVITGITTLFEYGLTVGGSSVIVYGWIVVGFFTMFVALAMAEVVSSVPSSGGPYFWAFSLAPRSHAAFAAWATGWFNLLGQVAVTTGIDFGLAGLISTTATVQNPDFVPTAGKTIGIYLAILVSHGLINTFGVHILRYLNNTSIVLHSLGVFSLIVAILAKAPTHQPASFVFASFNDGTGVEDVGWSVRASPAYVAVTGVLLAQYTITGFDASAHLAEETQKASWSAPLGVIMSVGVSFVFGFFVIMGYLFSIQDFDSTVNSPYGQPVLQILVDIFGPTGAVVHRKTTVPTLNPGLYSLVMFAFARDSAIPHWFAQVDHTYKSPIRTVWLAAFLSFCLGLPSLGSTVAFAAATSIATIGLYVSYILPILIGAIWPRNFHKGPFNLGVFSRPIAFTASLWVGFIVIVFCLPTQNPVNSQTVNYTAAAVGIIALWIVLSWVTFAKRTFTGPVKQIEAEAAGLDLNDPEEYEKVEDAERRKKE</sequence>
<evidence type="ECO:0008006" key="9">
    <source>
        <dbReference type="Google" id="ProtNLM"/>
    </source>
</evidence>
<feature type="transmembrane region" description="Helical" evidence="6">
    <location>
        <begin position="425"/>
        <end position="445"/>
    </location>
</feature>
<dbReference type="PANTHER" id="PTHR45649">
    <property type="entry name" value="AMINO-ACID PERMEASE BAT1"/>
    <property type="match status" value="1"/>
</dbReference>
<feature type="transmembrane region" description="Helical" evidence="6">
    <location>
        <begin position="396"/>
        <end position="413"/>
    </location>
</feature>
<gene>
    <name evidence="7" type="ORF">GOMPHAMPRED_000713</name>
</gene>
<dbReference type="GO" id="GO:0022857">
    <property type="term" value="F:transmembrane transporter activity"/>
    <property type="evidence" value="ECO:0007669"/>
    <property type="project" value="InterPro"/>
</dbReference>
<accession>A0A8H3EZH0</accession>
<feature type="transmembrane region" description="Helical" evidence="6">
    <location>
        <begin position="27"/>
        <end position="48"/>
    </location>
</feature>
<dbReference type="OrthoDB" id="3257095at2759"/>
<organism evidence="7 8">
    <name type="scientific">Gomphillus americanus</name>
    <dbReference type="NCBI Taxonomy" id="1940652"/>
    <lineage>
        <taxon>Eukaryota</taxon>
        <taxon>Fungi</taxon>
        <taxon>Dikarya</taxon>
        <taxon>Ascomycota</taxon>
        <taxon>Pezizomycotina</taxon>
        <taxon>Lecanoromycetes</taxon>
        <taxon>OSLEUM clade</taxon>
        <taxon>Ostropomycetidae</taxon>
        <taxon>Ostropales</taxon>
        <taxon>Graphidaceae</taxon>
        <taxon>Gomphilloideae</taxon>
        <taxon>Gomphillus</taxon>
    </lineage>
</organism>
<evidence type="ECO:0000256" key="6">
    <source>
        <dbReference type="SAM" id="Phobius"/>
    </source>
</evidence>
<feature type="transmembrane region" description="Helical" evidence="6">
    <location>
        <begin position="365"/>
        <end position="390"/>
    </location>
</feature>
<protein>
    <recommendedName>
        <fullName evidence="9">Amino acid transporter</fullName>
    </recommendedName>
</protein>
<dbReference type="PIRSF" id="PIRSF006060">
    <property type="entry name" value="AA_transporter"/>
    <property type="match status" value="1"/>
</dbReference>
<dbReference type="Gene3D" id="1.20.1740.10">
    <property type="entry name" value="Amino acid/polyamine transporter I"/>
    <property type="match status" value="1"/>
</dbReference>
<proteinExistence type="predicted"/>
<name>A0A8H3EZH0_9LECA</name>
<keyword evidence="4 6" id="KW-1133">Transmembrane helix</keyword>
<comment type="subcellular location">
    <subcellularLocation>
        <location evidence="1">Membrane</location>
        <topology evidence="1">Multi-pass membrane protein</topology>
    </subcellularLocation>
</comment>
<evidence type="ECO:0000313" key="7">
    <source>
        <dbReference type="EMBL" id="CAF9915349.1"/>
    </source>
</evidence>
<feature type="transmembrane region" description="Helical" evidence="6">
    <location>
        <begin position="180"/>
        <end position="198"/>
    </location>
</feature>
<evidence type="ECO:0000256" key="3">
    <source>
        <dbReference type="ARBA" id="ARBA00022692"/>
    </source>
</evidence>
<evidence type="ECO:0000256" key="5">
    <source>
        <dbReference type="ARBA" id="ARBA00023136"/>
    </source>
</evidence>
<dbReference type="AlphaFoldDB" id="A0A8H3EZH0"/>
<dbReference type="Proteomes" id="UP000664169">
    <property type="component" value="Unassembled WGS sequence"/>
</dbReference>
<comment type="caution">
    <text evidence="7">The sequence shown here is derived from an EMBL/GenBank/DDBJ whole genome shotgun (WGS) entry which is preliminary data.</text>
</comment>
<dbReference type="GO" id="GO:0016020">
    <property type="term" value="C:membrane"/>
    <property type="evidence" value="ECO:0007669"/>
    <property type="project" value="UniProtKB-SubCell"/>
</dbReference>
<dbReference type="PANTHER" id="PTHR45649:SF26">
    <property type="entry name" value="OS04G0435100 PROTEIN"/>
    <property type="match status" value="1"/>
</dbReference>
<evidence type="ECO:0000256" key="1">
    <source>
        <dbReference type="ARBA" id="ARBA00004141"/>
    </source>
</evidence>
<keyword evidence="2" id="KW-0813">Transport</keyword>
<dbReference type="Pfam" id="PF13520">
    <property type="entry name" value="AA_permease_2"/>
    <property type="match status" value="1"/>
</dbReference>
<dbReference type="EMBL" id="CAJPDQ010000010">
    <property type="protein sequence ID" value="CAF9915349.1"/>
    <property type="molecule type" value="Genomic_DNA"/>
</dbReference>
<dbReference type="InterPro" id="IPR002293">
    <property type="entry name" value="AA/rel_permease1"/>
</dbReference>
<evidence type="ECO:0000313" key="8">
    <source>
        <dbReference type="Proteomes" id="UP000664169"/>
    </source>
</evidence>
<evidence type="ECO:0000256" key="2">
    <source>
        <dbReference type="ARBA" id="ARBA00022448"/>
    </source>
</evidence>
<keyword evidence="3 6" id="KW-0812">Transmembrane</keyword>
<reference evidence="7" key="1">
    <citation type="submission" date="2021-03" db="EMBL/GenBank/DDBJ databases">
        <authorList>
            <person name="Tagirdzhanova G."/>
        </authorList>
    </citation>
    <scope>NUCLEOTIDE SEQUENCE</scope>
</reference>
<feature type="transmembrane region" description="Helical" evidence="6">
    <location>
        <begin position="457"/>
        <end position="479"/>
    </location>
</feature>
<feature type="transmembrane region" description="Helical" evidence="6">
    <location>
        <begin position="153"/>
        <end position="174"/>
    </location>
</feature>
<keyword evidence="8" id="KW-1185">Reference proteome</keyword>
<feature type="transmembrane region" description="Helical" evidence="6">
    <location>
        <begin position="60"/>
        <end position="79"/>
    </location>
</feature>
<evidence type="ECO:0000256" key="4">
    <source>
        <dbReference type="ARBA" id="ARBA00022989"/>
    </source>
</evidence>
<keyword evidence="5 6" id="KW-0472">Membrane</keyword>